<protein>
    <submittedName>
        <fullName evidence="2">Uncharacterized protein</fullName>
    </submittedName>
</protein>
<feature type="compositionally biased region" description="Pro residues" evidence="1">
    <location>
        <begin position="53"/>
        <end position="63"/>
    </location>
</feature>
<organism evidence="2 3">
    <name type="scientific">Candidatus Marsarchaeota G2 archaeon OSP_D</name>
    <dbReference type="NCBI Taxonomy" id="1978157"/>
    <lineage>
        <taxon>Archaea</taxon>
        <taxon>Candidatus Marsarchaeota</taxon>
        <taxon>Candidatus Marsarchaeota group 2</taxon>
    </lineage>
</organism>
<evidence type="ECO:0000313" key="3">
    <source>
        <dbReference type="Proteomes" id="UP000240322"/>
    </source>
</evidence>
<accession>A0A2R6AM38</accession>
<sequence>MILLKAGSTPNGSGRTGDALMAENENADQPGYIVVRVKPRRKPGSESGLSLPISPPLPPPSHPHPLLTPIFKPQPQHGG</sequence>
<dbReference type="AlphaFoldDB" id="A0A2R6AM38"/>
<evidence type="ECO:0000313" key="2">
    <source>
        <dbReference type="EMBL" id="PSN87454.1"/>
    </source>
</evidence>
<gene>
    <name evidence="2" type="ORF">B9Q03_10545</name>
</gene>
<dbReference type="Proteomes" id="UP000240322">
    <property type="component" value="Unassembled WGS sequence"/>
</dbReference>
<dbReference type="EMBL" id="NEXE01000162">
    <property type="protein sequence ID" value="PSN87454.1"/>
    <property type="molecule type" value="Genomic_DNA"/>
</dbReference>
<name>A0A2R6AM38_9ARCH</name>
<proteinExistence type="predicted"/>
<feature type="region of interest" description="Disordered" evidence="1">
    <location>
        <begin position="39"/>
        <end position="79"/>
    </location>
</feature>
<evidence type="ECO:0000256" key="1">
    <source>
        <dbReference type="SAM" id="MobiDB-lite"/>
    </source>
</evidence>
<comment type="caution">
    <text evidence="2">The sequence shown here is derived from an EMBL/GenBank/DDBJ whole genome shotgun (WGS) entry which is preliminary data.</text>
</comment>
<reference evidence="2 3" key="1">
    <citation type="submission" date="2017-04" db="EMBL/GenBank/DDBJ databases">
        <title>Novel microbial lineages endemic to geothermal iron-oxide mats fill important gaps in the evolutionary history of Archaea.</title>
        <authorList>
            <person name="Jay Z.J."/>
            <person name="Beam J.P."/>
            <person name="Dlakic M."/>
            <person name="Rusch D.B."/>
            <person name="Kozubal M.A."/>
            <person name="Inskeep W.P."/>
        </authorList>
    </citation>
    <scope>NUCLEOTIDE SEQUENCE [LARGE SCALE GENOMIC DNA]</scope>
    <source>
        <strain evidence="2">OSP_D</strain>
    </source>
</reference>
<feature type="region of interest" description="Disordered" evidence="1">
    <location>
        <begin position="1"/>
        <end position="25"/>
    </location>
</feature>